<name>A0A9P5MY79_9AGAM</name>
<evidence type="ECO:0000256" key="1">
    <source>
        <dbReference type="SAM" id="MobiDB-lite"/>
    </source>
</evidence>
<keyword evidence="3" id="KW-1185">Reference proteome</keyword>
<dbReference type="EMBL" id="WHVB01000006">
    <property type="protein sequence ID" value="KAF8481607.1"/>
    <property type="molecule type" value="Genomic_DNA"/>
</dbReference>
<dbReference type="Proteomes" id="UP000759537">
    <property type="component" value="Unassembled WGS sequence"/>
</dbReference>
<reference evidence="2" key="2">
    <citation type="journal article" date="2020" name="Nat. Commun.">
        <title>Large-scale genome sequencing of mycorrhizal fungi provides insights into the early evolution of symbiotic traits.</title>
        <authorList>
            <person name="Miyauchi S."/>
            <person name="Kiss E."/>
            <person name="Kuo A."/>
            <person name="Drula E."/>
            <person name="Kohler A."/>
            <person name="Sanchez-Garcia M."/>
            <person name="Morin E."/>
            <person name="Andreopoulos B."/>
            <person name="Barry K.W."/>
            <person name="Bonito G."/>
            <person name="Buee M."/>
            <person name="Carver A."/>
            <person name="Chen C."/>
            <person name="Cichocki N."/>
            <person name="Clum A."/>
            <person name="Culley D."/>
            <person name="Crous P.W."/>
            <person name="Fauchery L."/>
            <person name="Girlanda M."/>
            <person name="Hayes R.D."/>
            <person name="Keri Z."/>
            <person name="LaButti K."/>
            <person name="Lipzen A."/>
            <person name="Lombard V."/>
            <person name="Magnuson J."/>
            <person name="Maillard F."/>
            <person name="Murat C."/>
            <person name="Nolan M."/>
            <person name="Ohm R.A."/>
            <person name="Pangilinan J."/>
            <person name="Pereira M.F."/>
            <person name="Perotto S."/>
            <person name="Peter M."/>
            <person name="Pfister S."/>
            <person name="Riley R."/>
            <person name="Sitrit Y."/>
            <person name="Stielow J.B."/>
            <person name="Szollosi G."/>
            <person name="Zifcakova L."/>
            <person name="Stursova M."/>
            <person name="Spatafora J.W."/>
            <person name="Tedersoo L."/>
            <person name="Vaario L.M."/>
            <person name="Yamada A."/>
            <person name="Yan M."/>
            <person name="Wang P."/>
            <person name="Xu J."/>
            <person name="Bruns T."/>
            <person name="Baldrian P."/>
            <person name="Vilgalys R."/>
            <person name="Dunand C."/>
            <person name="Henrissat B."/>
            <person name="Grigoriev I.V."/>
            <person name="Hibbett D."/>
            <person name="Nagy L.G."/>
            <person name="Martin F.M."/>
        </authorList>
    </citation>
    <scope>NUCLEOTIDE SEQUENCE</scope>
    <source>
        <strain evidence="2">Prilba</strain>
    </source>
</reference>
<dbReference type="AlphaFoldDB" id="A0A9P5MY79"/>
<sequence length="137" mass="14845">MGRELRHCVNPLAGISIPTPLFQVPTEEPCTTSSVVLTSTTRTSKSQKLMVASPDLLMPWNLFACDYLQEHSPTTSEFKAVWDNIDPKTKRKYKALSKQKKSAAHLTSNATTPTSNNASTVTPLPVAPISNGDGDTS</sequence>
<proteinExistence type="predicted"/>
<feature type="compositionally biased region" description="Low complexity" evidence="1">
    <location>
        <begin position="107"/>
        <end position="123"/>
    </location>
</feature>
<organism evidence="2 3">
    <name type="scientific">Russula ochroleuca</name>
    <dbReference type="NCBI Taxonomy" id="152965"/>
    <lineage>
        <taxon>Eukaryota</taxon>
        <taxon>Fungi</taxon>
        <taxon>Dikarya</taxon>
        <taxon>Basidiomycota</taxon>
        <taxon>Agaricomycotina</taxon>
        <taxon>Agaricomycetes</taxon>
        <taxon>Russulales</taxon>
        <taxon>Russulaceae</taxon>
        <taxon>Russula</taxon>
    </lineage>
</organism>
<evidence type="ECO:0000313" key="2">
    <source>
        <dbReference type="EMBL" id="KAF8481607.1"/>
    </source>
</evidence>
<feature type="region of interest" description="Disordered" evidence="1">
    <location>
        <begin position="96"/>
        <end position="137"/>
    </location>
</feature>
<protein>
    <submittedName>
        <fullName evidence="2">Uncharacterized protein</fullName>
    </submittedName>
</protein>
<evidence type="ECO:0000313" key="3">
    <source>
        <dbReference type="Proteomes" id="UP000759537"/>
    </source>
</evidence>
<accession>A0A9P5MY79</accession>
<comment type="caution">
    <text evidence="2">The sequence shown here is derived from an EMBL/GenBank/DDBJ whole genome shotgun (WGS) entry which is preliminary data.</text>
</comment>
<dbReference type="OrthoDB" id="3263422at2759"/>
<gene>
    <name evidence="2" type="ORF">DFH94DRAFT_681002</name>
</gene>
<reference evidence="2" key="1">
    <citation type="submission" date="2019-10" db="EMBL/GenBank/DDBJ databases">
        <authorList>
            <consortium name="DOE Joint Genome Institute"/>
            <person name="Kuo A."/>
            <person name="Miyauchi S."/>
            <person name="Kiss E."/>
            <person name="Drula E."/>
            <person name="Kohler A."/>
            <person name="Sanchez-Garcia M."/>
            <person name="Andreopoulos B."/>
            <person name="Barry K.W."/>
            <person name="Bonito G."/>
            <person name="Buee M."/>
            <person name="Carver A."/>
            <person name="Chen C."/>
            <person name="Cichocki N."/>
            <person name="Clum A."/>
            <person name="Culley D."/>
            <person name="Crous P.W."/>
            <person name="Fauchery L."/>
            <person name="Girlanda M."/>
            <person name="Hayes R."/>
            <person name="Keri Z."/>
            <person name="LaButti K."/>
            <person name="Lipzen A."/>
            <person name="Lombard V."/>
            <person name="Magnuson J."/>
            <person name="Maillard F."/>
            <person name="Morin E."/>
            <person name="Murat C."/>
            <person name="Nolan M."/>
            <person name="Ohm R."/>
            <person name="Pangilinan J."/>
            <person name="Pereira M."/>
            <person name="Perotto S."/>
            <person name="Peter M."/>
            <person name="Riley R."/>
            <person name="Sitrit Y."/>
            <person name="Stielow B."/>
            <person name="Szollosi G."/>
            <person name="Zifcakova L."/>
            <person name="Stursova M."/>
            <person name="Spatafora J.W."/>
            <person name="Tedersoo L."/>
            <person name="Vaario L.-M."/>
            <person name="Yamada A."/>
            <person name="Yan M."/>
            <person name="Wang P."/>
            <person name="Xu J."/>
            <person name="Bruns T."/>
            <person name="Baldrian P."/>
            <person name="Vilgalys R."/>
            <person name="Henrissat B."/>
            <person name="Grigoriev I.V."/>
            <person name="Hibbett D."/>
            <person name="Nagy L.G."/>
            <person name="Martin F.M."/>
        </authorList>
    </citation>
    <scope>NUCLEOTIDE SEQUENCE</scope>
    <source>
        <strain evidence="2">Prilba</strain>
    </source>
</reference>